<evidence type="ECO:0000256" key="1">
    <source>
        <dbReference type="ARBA" id="ARBA00004236"/>
    </source>
</evidence>
<keyword evidence="3" id="KW-0328">Glycosyltransferase</keyword>
<dbReference type="Pfam" id="PF00535">
    <property type="entry name" value="Glycos_transf_2"/>
    <property type="match status" value="1"/>
</dbReference>
<keyword evidence="5" id="KW-0472">Membrane</keyword>
<evidence type="ECO:0000313" key="7">
    <source>
        <dbReference type="EMBL" id="AWB50567.1"/>
    </source>
</evidence>
<dbReference type="GO" id="GO:0016757">
    <property type="term" value="F:glycosyltransferase activity"/>
    <property type="evidence" value="ECO:0007669"/>
    <property type="project" value="UniProtKB-KW"/>
</dbReference>
<dbReference type="Proteomes" id="UP000244496">
    <property type="component" value="Plasmid unnamed1"/>
</dbReference>
<feature type="domain" description="Glycosyltransferase 2-like" evidence="6">
    <location>
        <begin position="12"/>
        <end position="111"/>
    </location>
</feature>
<dbReference type="EMBL" id="CP028919">
    <property type="protein sequence ID" value="AWB50567.1"/>
    <property type="molecule type" value="Genomic_DNA"/>
</dbReference>
<dbReference type="KEGG" id="geh:HYN69_18350"/>
<evidence type="ECO:0000256" key="3">
    <source>
        <dbReference type="ARBA" id="ARBA00022676"/>
    </source>
</evidence>
<dbReference type="SUPFAM" id="SSF53448">
    <property type="entry name" value="Nucleotide-diphospho-sugar transferases"/>
    <property type="match status" value="1"/>
</dbReference>
<evidence type="ECO:0000259" key="6">
    <source>
        <dbReference type="Pfam" id="PF00535"/>
    </source>
</evidence>
<dbReference type="Gene3D" id="3.90.550.10">
    <property type="entry name" value="Spore Coat Polysaccharide Biosynthesis Protein SpsA, Chain A"/>
    <property type="match status" value="1"/>
</dbReference>
<dbReference type="PANTHER" id="PTHR43646:SF2">
    <property type="entry name" value="GLYCOSYLTRANSFERASE 2-LIKE DOMAIN-CONTAINING PROTEIN"/>
    <property type="match status" value="1"/>
</dbReference>
<keyword evidence="4" id="KW-0808">Transferase</keyword>
<keyword evidence="2" id="KW-1003">Cell membrane</keyword>
<dbReference type="PANTHER" id="PTHR43646">
    <property type="entry name" value="GLYCOSYLTRANSFERASE"/>
    <property type="match status" value="1"/>
</dbReference>
<organism evidence="7 8">
    <name type="scientific">Paragemmobacter aquarius</name>
    <dbReference type="NCBI Taxonomy" id="2169400"/>
    <lineage>
        <taxon>Bacteria</taxon>
        <taxon>Pseudomonadati</taxon>
        <taxon>Pseudomonadota</taxon>
        <taxon>Alphaproteobacteria</taxon>
        <taxon>Rhodobacterales</taxon>
        <taxon>Paracoccaceae</taxon>
        <taxon>Paragemmobacter</taxon>
    </lineage>
</organism>
<reference evidence="7 8" key="1">
    <citation type="submission" date="2018-04" db="EMBL/GenBank/DDBJ databases">
        <title>Genome sequencing of Gemmobacter.</title>
        <authorList>
            <person name="Yi H."/>
            <person name="Baek M.-G."/>
        </authorList>
    </citation>
    <scope>NUCLEOTIDE SEQUENCE [LARGE SCALE GENOMIC DNA]</scope>
    <source>
        <strain evidence="7 8">HYN0069</strain>
        <plasmid evidence="7 8">unnamed1</plasmid>
    </source>
</reference>
<name>A0A2S0URY7_9RHOB</name>
<geneLocation type="plasmid" evidence="7 8">
    <name>unnamed1</name>
</geneLocation>
<dbReference type="InterPro" id="IPR029044">
    <property type="entry name" value="Nucleotide-diphossugar_trans"/>
</dbReference>
<dbReference type="AlphaFoldDB" id="A0A2S0URY7"/>
<keyword evidence="8" id="KW-1185">Reference proteome</keyword>
<evidence type="ECO:0000256" key="2">
    <source>
        <dbReference type="ARBA" id="ARBA00022475"/>
    </source>
</evidence>
<comment type="subcellular location">
    <subcellularLocation>
        <location evidence="1">Cell membrane</location>
    </subcellularLocation>
</comment>
<accession>A0A2S0URY7</accession>
<evidence type="ECO:0000256" key="5">
    <source>
        <dbReference type="ARBA" id="ARBA00023136"/>
    </source>
</evidence>
<proteinExistence type="predicted"/>
<gene>
    <name evidence="7" type="ORF">HYN69_18350</name>
</gene>
<protein>
    <recommendedName>
        <fullName evidence="6">Glycosyltransferase 2-like domain-containing protein</fullName>
    </recommendedName>
</protein>
<keyword evidence="7" id="KW-0614">Plasmid</keyword>
<sequence>MRPEAIIDPLFSIVTVVLNNKEGLIRTAQSIERQNSSLYEWVVIDGGSTDGTLEVLEAYSKITSVKVSEPDKGIYDAMNKGLNLCTGSFVVFLNADDQLVSDALQSIFEMVPDISDLDVAMLFCEVNLLLPDGKVRHRSVLDPERHLWHRMPTSHQAIFFERQTHLRFQYSARFPVSADYATVAEIYAASVKERAALSLPIVVSETPIGGNSFSSSNWRKLLTDHWRIQTEILQVGLSWRLLSIARKLAITGYLRALSYVR</sequence>
<dbReference type="CDD" id="cd06433">
    <property type="entry name" value="GT_2_WfgS_like"/>
    <property type="match status" value="1"/>
</dbReference>
<dbReference type="GO" id="GO:0005886">
    <property type="term" value="C:plasma membrane"/>
    <property type="evidence" value="ECO:0007669"/>
    <property type="project" value="UniProtKB-SubCell"/>
</dbReference>
<evidence type="ECO:0000313" key="8">
    <source>
        <dbReference type="Proteomes" id="UP000244496"/>
    </source>
</evidence>
<evidence type="ECO:0000256" key="4">
    <source>
        <dbReference type="ARBA" id="ARBA00022679"/>
    </source>
</evidence>
<dbReference type="InterPro" id="IPR001173">
    <property type="entry name" value="Glyco_trans_2-like"/>
</dbReference>